<protein>
    <submittedName>
        <fullName evidence="2">Uncharacterized protein</fullName>
    </submittedName>
</protein>
<evidence type="ECO:0000256" key="1">
    <source>
        <dbReference type="SAM" id="MobiDB-lite"/>
    </source>
</evidence>
<sequence>MGQLYWQRQNWLVLRKLLPDTFYIVKVQSLSISRAGQESESSPAQLYFVTPKAPESLSRNETAGGDKKLAHLGRSSQGQRTQP</sequence>
<gene>
    <name evidence="2" type="ORF">PXEA_LOCUS33225</name>
</gene>
<name>A0A448XLT5_9PLAT</name>
<dbReference type="AlphaFoldDB" id="A0A448XLT5"/>
<reference evidence="2" key="1">
    <citation type="submission" date="2018-11" db="EMBL/GenBank/DDBJ databases">
        <authorList>
            <consortium name="Pathogen Informatics"/>
        </authorList>
    </citation>
    <scope>NUCLEOTIDE SEQUENCE</scope>
</reference>
<evidence type="ECO:0000313" key="2">
    <source>
        <dbReference type="EMBL" id="VEL39785.1"/>
    </source>
</evidence>
<proteinExistence type="predicted"/>
<feature type="compositionally biased region" description="Polar residues" evidence="1">
    <location>
        <begin position="74"/>
        <end position="83"/>
    </location>
</feature>
<accession>A0A448XLT5</accession>
<organism evidence="2 3">
    <name type="scientific">Protopolystoma xenopodis</name>
    <dbReference type="NCBI Taxonomy" id="117903"/>
    <lineage>
        <taxon>Eukaryota</taxon>
        <taxon>Metazoa</taxon>
        <taxon>Spiralia</taxon>
        <taxon>Lophotrochozoa</taxon>
        <taxon>Platyhelminthes</taxon>
        <taxon>Monogenea</taxon>
        <taxon>Polyopisthocotylea</taxon>
        <taxon>Polystomatidea</taxon>
        <taxon>Polystomatidae</taxon>
        <taxon>Protopolystoma</taxon>
    </lineage>
</organism>
<comment type="caution">
    <text evidence="2">The sequence shown here is derived from an EMBL/GenBank/DDBJ whole genome shotgun (WGS) entry which is preliminary data.</text>
</comment>
<dbReference type="Proteomes" id="UP000784294">
    <property type="component" value="Unassembled WGS sequence"/>
</dbReference>
<feature type="region of interest" description="Disordered" evidence="1">
    <location>
        <begin position="51"/>
        <end position="83"/>
    </location>
</feature>
<keyword evidence="3" id="KW-1185">Reference proteome</keyword>
<dbReference type="EMBL" id="CAAALY010262518">
    <property type="protein sequence ID" value="VEL39785.1"/>
    <property type="molecule type" value="Genomic_DNA"/>
</dbReference>
<evidence type="ECO:0000313" key="3">
    <source>
        <dbReference type="Proteomes" id="UP000784294"/>
    </source>
</evidence>